<sequence length="85" mass="9658">MSRLTLISRDGCHLCEVAEQVLDRIAADTGQTWTRVDVDSSIELERDYGDRVPVLLLDGREHGYWRVEEARLRRDLARAPGAPPL</sequence>
<evidence type="ECO:0000313" key="2">
    <source>
        <dbReference type="Proteomes" id="UP000292564"/>
    </source>
</evidence>
<dbReference type="SUPFAM" id="SSF52833">
    <property type="entry name" value="Thioredoxin-like"/>
    <property type="match status" value="1"/>
</dbReference>
<protein>
    <submittedName>
        <fullName evidence="1">Glutaredoxin-like protein DUF836</fullName>
    </submittedName>
</protein>
<proteinExistence type="predicted"/>
<accession>A0A4Q7ZHV0</accession>
<name>A0A4Q7ZHV0_9ACTN</name>
<dbReference type="Gene3D" id="3.40.30.10">
    <property type="entry name" value="Glutaredoxin"/>
    <property type="match status" value="1"/>
</dbReference>
<dbReference type="InterPro" id="IPR008554">
    <property type="entry name" value="Glutaredoxin-like"/>
</dbReference>
<gene>
    <name evidence="1" type="ORF">EV385_2184</name>
</gene>
<evidence type="ECO:0000313" key="1">
    <source>
        <dbReference type="EMBL" id="RZU50412.1"/>
    </source>
</evidence>
<dbReference type="RefSeq" id="WP_130509350.1">
    <property type="nucleotide sequence ID" value="NZ_SHKY01000001.1"/>
</dbReference>
<keyword evidence="2" id="KW-1185">Reference proteome</keyword>
<dbReference type="InterPro" id="IPR036249">
    <property type="entry name" value="Thioredoxin-like_sf"/>
</dbReference>
<dbReference type="AlphaFoldDB" id="A0A4Q7ZHV0"/>
<dbReference type="OrthoDB" id="8779161at2"/>
<organism evidence="1 2">
    <name type="scientific">Krasilnikovia cinnamomea</name>
    <dbReference type="NCBI Taxonomy" id="349313"/>
    <lineage>
        <taxon>Bacteria</taxon>
        <taxon>Bacillati</taxon>
        <taxon>Actinomycetota</taxon>
        <taxon>Actinomycetes</taxon>
        <taxon>Micromonosporales</taxon>
        <taxon>Micromonosporaceae</taxon>
        <taxon>Krasilnikovia</taxon>
    </lineage>
</organism>
<comment type="caution">
    <text evidence="1">The sequence shown here is derived from an EMBL/GenBank/DDBJ whole genome shotgun (WGS) entry which is preliminary data.</text>
</comment>
<dbReference type="Proteomes" id="UP000292564">
    <property type="component" value="Unassembled WGS sequence"/>
</dbReference>
<reference evidence="1 2" key="1">
    <citation type="submission" date="2019-02" db="EMBL/GenBank/DDBJ databases">
        <title>Sequencing the genomes of 1000 actinobacteria strains.</title>
        <authorList>
            <person name="Klenk H.-P."/>
        </authorList>
    </citation>
    <scope>NUCLEOTIDE SEQUENCE [LARGE SCALE GENOMIC DNA]</scope>
    <source>
        <strain evidence="1 2">DSM 45162</strain>
    </source>
</reference>
<dbReference type="Pfam" id="PF05768">
    <property type="entry name" value="Glrx-like"/>
    <property type="match status" value="1"/>
</dbReference>
<dbReference type="EMBL" id="SHKY01000001">
    <property type="protein sequence ID" value="RZU50412.1"/>
    <property type="molecule type" value="Genomic_DNA"/>
</dbReference>